<feature type="region of interest" description="Disordered" evidence="1">
    <location>
        <begin position="1"/>
        <end position="72"/>
    </location>
</feature>
<name>A0A7J8IM48_ROUAE</name>
<evidence type="ECO:0000313" key="3">
    <source>
        <dbReference type="Proteomes" id="UP000593571"/>
    </source>
</evidence>
<dbReference type="EMBL" id="JACASE010000003">
    <property type="protein sequence ID" value="KAF6485673.1"/>
    <property type="molecule type" value="Genomic_DNA"/>
</dbReference>
<gene>
    <name evidence="2" type="ORF">HJG63_010804</name>
</gene>
<dbReference type="Proteomes" id="UP000593571">
    <property type="component" value="Unassembled WGS sequence"/>
</dbReference>
<protein>
    <submittedName>
        <fullName evidence="2">Uncharacterized protein</fullName>
    </submittedName>
</protein>
<keyword evidence="3" id="KW-1185">Reference proteome</keyword>
<accession>A0A7J8IM48</accession>
<organism evidence="2 3">
    <name type="scientific">Rousettus aegyptiacus</name>
    <name type="common">Egyptian fruit bat</name>
    <name type="synonym">Pteropus aegyptiacus</name>
    <dbReference type="NCBI Taxonomy" id="9407"/>
    <lineage>
        <taxon>Eukaryota</taxon>
        <taxon>Metazoa</taxon>
        <taxon>Chordata</taxon>
        <taxon>Craniata</taxon>
        <taxon>Vertebrata</taxon>
        <taxon>Euteleostomi</taxon>
        <taxon>Mammalia</taxon>
        <taxon>Eutheria</taxon>
        <taxon>Laurasiatheria</taxon>
        <taxon>Chiroptera</taxon>
        <taxon>Yinpterochiroptera</taxon>
        <taxon>Pteropodoidea</taxon>
        <taxon>Pteropodidae</taxon>
        <taxon>Rousettinae</taxon>
        <taxon>Rousettus</taxon>
    </lineage>
</organism>
<evidence type="ECO:0000256" key="1">
    <source>
        <dbReference type="SAM" id="MobiDB-lite"/>
    </source>
</evidence>
<dbReference type="AlphaFoldDB" id="A0A7J8IM48"/>
<comment type="caution">
    <text evidence="2">The sequence shown here is derived from an EMBL/GenBank/DDBJ whole genome shotgun (WGS) entry which is preliminary data.</text>
</comment>
<feature type="compositionally biased region" description="Pro residues" evidence="1">
    <location>
        <begin position="19"/>
        <end position="48"/>
    </location>
</feature>
<sequence>MPREPEALFQKSTGHAATPPTPPPPYPLLPPPPPPHRPTTLPPPPPPYLLQHPHRPRPPPTAPHPRNGRGAGSALATLLLTGPEVQGPAPHLEPMSSVCSPSAGAQATAQAAALPGDCSLCHPEPAERHLFLAGPHPPAELMLPSIFAKMRPCLLSPGISRESFRLLASAFGLGSVSTNLSTPS</sequence>
<reference evidence="2 3" key="1">
    <citation type="journal article" date="2020" name="Nature">
        <title>Six reference-quality genomes reveal evolution of bat adaptations.</title>
        <authorList>
            <person name="Jebb D."/>
            <person name="Huang Z."/>
            <person name="Pippel M."/>
            <person name="Hughes G.M."/>
            <person name="Lavrichenko K."/>
            <person name="Devanna P."/>
            <person name="Winkler S."/>
            <person name="Jermiin L.S."/>
            <person name="Skirmuntt E.C."/>
            <person name="Katzourakis A."/>
            <person name="Burkitt-Gray L."/>
            <person name="Ray D.A."/>
            <person name="Sullivan K.A.M."/>
            <person name="Roscito J.G."/>
            <person name="Kirilenko B.M."/>
            <person name="Davalos L.M."/>
            <person name="Corthals A.P."/>
            <person name="Power M.L."/>
            <person name="Jones G."/>
            <person name="Ransome R.D."/>
            <person name="Dechmann D.K.N."/>
            <person name="Locatelli A.G."/>
            <person name="Puechmaille S.J."/>
            <person name="Fedrigo O."/>
            <person name="Jarvis E.D."/>
            <person name="Hiller M."/>
            <person name="Vernes S.C."/>
            <person name="Myers E.W."/>
            <person name="Teeling E.C."/>
        </authorList>
    </citation>
    <scope>NUCLEOTIDE SEQUENCE [LARGE SCALE GENOMIC DNA]</scope>
    <source>
        <strain evidence="2">MRouAeg1</strain>
        <tissue evidence="2">Muscle</tissue>
    </source>
</reference>
<evidence type="ECO:0000313" key="2">
    <source>
        <dbReference type="EMBL" id="KAF6485673.1"/>
    </source>
</evidence>
<proteinExistence type="predicted"/>